<sequence length="271" mass="31348">MNNDKQTFSILSRINEMSSQFTKTDWKIYKFIKNNLKKFSSLTASVIAKEIDISDASIIRFSQKVGFSGFYELRYMIQKELEPNISEHPNILSSSLFNDNKTLLERLYAQINPIDIVCLKNNMLESQHLFILGIQSHQHLVSIIAQKFLSIGILLQTITTFEALEIHTNLSTQKDLCIVIDASNQSTKINKKLKQLKSNHVYMVAITDAPYENKPFSWDQEFVLPKKTDLKSNYSISNEITILTLFDILFDNFLDNKKFIKMLDRNLLSSF</sequence>
<dbReference type="AlphaFoldDB" id="A0A1H7C5S0"/>
<evidence type="ECO:0000313" key="2">
    <source>
        <dbReference type="EMBL" id="SEJ84786.1"/>
    </source>
</evidence>
<dbReference type="InterPro" id="IPR046348">
    <property type="entry name" value="SIS_dom_sf"/>
</dbReference>
<dbReference type="Gene3D" id="1.10.10.10">
    <property type="entry name" value="Winged helix-like DNA-binding domain superfamily/Winged helix DNA-binding domain"/>
    <property type="match status" value="1"/>
</dbReference>
<evidence type="ECO:0000313" key="3">
    <source>
        <dbReference type="Proteomes" id="UP000199662"/>
    </source>
</evidence>
<name>A0A1H7C5S0_9FIRM</name>
<dbReference type="Proteomes" id="UP000199662">
    <property type="component" value="Unassembled WGS sequence"/>
</dbReference>
<dbReference type="InterPro" id="IPR047640">
    <property type="entry name" value="RpiR-like"/>
</dbReference>
<dbReference type="InterPro" id="IPR000281">
    <property type="entry name" value="HTH_RpiR"/>
</dbReference>
<dbReference type="PROSITE" id="PS51071">
    <property type="entry name" value="HTH_RPIR"/>
    <property type="match status" value="1"/>
</dbReference>
<evidence type="ECO:0000259" key="1">
    <source>
        <dbReference type="PROSITE" id="PS51071"/>
    </source>
</evidence>
<dbReference type="GO" id="GO:0003700">
    <property type="term" value="F:DNA-binding transcription factor activity"/>
    <property type="evidence" value="ECO:0007669"/>
    <property type="project" value="InterPro"/>
</dbReference>
<dbReference type="SUPFAM" id="SSF53697">
    <property type="entry name" value="SIS domain"/>
    <property type="match status" value="1"/>
</dbReference>
<dbReference type="InterPro" id="IPR001347">
    <property type="entry name" value="SIS_dom"/>
</dbReference>
<dbReference type="Gene3D" id="3.40.50.10490">
    <property type="entry name" value="Glucose-6-phosphate isomerase like protein, domain 1"/>
    <property type="match status" value="1"/>
</dbReference>
<dbReference type="GO" id="GO:0097367">
    <property type="term" value="F:carbohydrate derivative binding"/>
    <property type="evidence" value="ECO:0007669"/>
    <property type="project" value="InterPro"/>
</dbReference>
<dbReference type="GO" id="GO:1901135">
    <property type="term" value="P:carbohydrate derivative metabolic process"/>
    <property type="evidence" value="ECO:0007669"/>
    <property type="project" value="InterPro"/>
</dbReference>
<dbReference type="EMBL" id="FNZK01000019">
    <property type="protein sequence ID" value="SEJ84786.1"/>
    <property type="molecule type" value="Genomic_DNA"/>
</dbReference>
<dbReference type="GO" id="GO:0003677">
    <property type="term" value="F:DNA binding"/>
    <property type="evidence" value="ECO:0007669"/>
    <property type="project" value="InterPro"/>
</dbReference>
<organism evidence="2 3">
    <name type="scientific">Propionispira arboris</name>
    <dbReference type="NCBI Taxonomy" id="84035"/>
    <lineage>
        <taxon>Bacteria</taxon>
        <taxon>Bacillati</taxon>
        <taxon>Bacillota</taxon>
        <taxon>Negativicutes</taxon>
        <taxon>Selenomonadales</taxon>
        <taxon>Selenomonadaceae</taxon>
        <taxon>Propionispira</taxon>
    </lineage>
</organism>
<dbReference type="InterPro" id="IPR036388">
    <property type="entry name" value="WH-like_DNA-bd_sf"/>
</dbReference>
<dbReference type="STRING" id="84035.SAMN05660742_11982"/>
<dbReference type="PANTHER" id="PTHR30514">
    <property type="entry name" value="GLUCOKINASE"/>
    <property type="match status" value="1"/>
</dbReference>
<dbReference type="InterPro" id="IPR009057">
    <property type="entry name" value="Homeodomain-like_sf"/>
</dbReference>
<dbReference type="Pfam" id="PF01380">
    <property type="entry name" value="SIS"/>
    <property type="match status" value="1"/>
</dbReference>
<protein>
    <submittedName>
        <fullName evidence="2">Transcriptional regulator, RpiR family</fullName>
    </submittedName>
</protein>
<gene>
    <name evidence="2" type="ORF">SAMN05660742_11982</name>
</gene>
<dbReference type="SUPFAM" id="SSF46689">
    <property type="entry name" value="Homeodomain-like"/>
    <property type="match status" value="1"/>
</dbReference>
<dbReference type="Pfam" id="PF01418">
    <property type="entry name" value="HTH_6"/>
    <property type="match status" value="1"/>
</dbReference>
<dbReference type="RefSeq" id="WP_091834245.1">
    <property type="nucleotide sequence ID" value="NZ_FNZK01000019.1"/>
</dbReference>
<keyword evidence="3" id="KW-1185">Reference proteome</keyword>
<proteinExistence type="predicted"/>
<dbReference type="PANTHER" id="PTHR30514:SF10">
    <property type="entry name" value="MURR_RPIR FAMILY TRANSCRIPTIONAL REGULATOR"/>
    <property type="match status" value="1"/>
</dbReference>
<reference evidence="2 3" key="1">
    <citation type="submission" date="2016-10" db="EMBL/GenBank/DDBJ databases">
        <authorList>
            <person name="de Groot N.N."/>
        </authorList>
    </citation>
    <scope>NUCLEOTIDE SEQUENCE [LARGE SCALE GENOMIC DNA]</scope>
    <source>
        <strain evidence="2 3">DSM 2179</strain>
    </source>
</reference>
<accession>A0A1H7C5S0</accession>
<feature type="domain" description="HTH rpiR-type" evidence="1">
    <location>
        <begin position="8"/>
        <end position="84"/>
    </location>
</feature>